<dbReference type="Gene3D" id="1.10.10.10">
    <property type="entry name" value="Winged helix-like DNA-binding domain superfamily/Winged helix DNA-binding domain"/>
    <property type="match status" value="1"/>
</dbReference>
<dbReference type="Proteomes" id="UP000092659">
    <property type="component" value="Chromosome"/>
</dbReference>
<evidence type="ECO:0000256" key="1">
    <source>
        <dbReference type="ARBA" id="ARBA00010641"/>
    </source>
</evidence>
<dbReference type="Proteomes" id="UP001519309">
    <property type="component" value="Unassembled WGS sequence"/>
</dbReference>
<evidence type="ECO:0000256" key="5">
    <source>
        <dbReference type="ARBA" id="ARBA00023163"/>
    </source>
</evidence>
<dbReference type="InterPro" id="IPR013324">
    <property type="entry name" value="RNA_pol_sigma_r3/r4-like"/>
</dbReference>
<dbReference type="Pfam" id="PF08281">
    <property type="entry name" value="Sigma70_r4_2"/>
    <property type="match status" value="1"/>
</dbReference>
<dbReference type="PANTHER" id="PTHR43133">
    <property type="entry name" value="RNA POLYMERASE ECF-TYPE SIGMA FACTO"/>
    <property type="match status" value="1"/>
</dbReference>
<protein>
    <submittedName>
        <fullName evidence="8">RNA polymerase sigma factor (Sigma-70 family)</fullName>
    </submittedName>
</protein>
<dbReference type="AlphaFoldDB" id="A0A1B1AZT1"/>
<dbReference type="GO" id="GO:0006352">
    <property type="term" value="P:DNA-templated transcription initiation"/>
    <property type="evidence" value="ECO:0007669"/>
    <property type="project" value="InterPro"/>
</dbReference>
<dbReference type="InterPro" id="IPR014284">
    <property type="entry name" value="RNA_pol_sigma-70_dom"/>
</dbReference>
<evidence type="ECO:0000313" key="7">
    <source>
        <dbReference type="EMBL" id="ANP52021.1"/>
    </source>
</evidence>
<keyword evidence="10" id="KW-1185">Reference proteome</keyword>
<accession>A0A1B1AZT1</accession>
<keyword evidence="5" id="KW-0804">Transcription</keyword>
<dbReference type="OrthoDB" id="3693163at2"/>
<dbReference type="EMBL" id="CP016279">
    <property type="protein sequence ID" value="ANP52021.1"/>
    <property type="molecule type" value="Genomic_DNA"/>
</dbReference>
<evidence type="ECO:0000256" key="3">
    <source>
        <dbReference type="ARBA" id="ARBA00023082"/>
    </source>
</evidence>
<dbReference type="NCBIfam" id="TIGR02937">
    <property type="entry name" value="sigma70-ECF"/>
    <property type="match status" value="1"/>
</dbReference>
<dbReference type="GO" id="GO:0003677">
    <property type="term" value="F:DNA binding"/>
    <property type="evidence" value="ECO:0007669"/>
    <property type="project" value="UniProtKB-KW"/>
</dbReference>
<feature type="domain" description="RNA polymerase sigma factor 70 region 4 type 2" evidence="6">
    <location>
        <begin position="130"/>
        <end position="178"/>
    </location>
</feature>
<evidence type="ECO:0000256" key="4">
    <source>
        <dbReference type="ARBA" id="ARBA00023125"/>
    </source>
</evidence>
<evidence type="ECO:0000256" key="2">
    <source>
        <dbReference type="ARBA" id="ARBA00023015"/>
    </source>
</evidence>
<dbReference type="Gene3D" id="1.10.1740.10">
    <property type="match status" value="1"/>
</dbReference>
<comment type="similarity">
    <text evidence="1">Belongs to the sigma-70 factor family. ECF subfamily.</text>
</comment>
<dbReference type="SUPFAM" id="SSF88659">
    <property type="entry name" value="Sigma3 and sigma4 domains of RNA polymerase sigma factors"/>
    <property type="match status" value="1"/>
</dbReference>
<evidence type="ECO:0000313" key="9">
    <source>
        <dbReference type="Proteomes" id="UP000092659"/>
    </source>
</evidence>
<organism evidence="7 9">
    <name type="scientific">Streptomyces griseochromogenes</name>
    <dbReference type="NCBI Taxonomy" id="68214"/>
    <lineage>
        <taxon>Bacteria</taxon>
        <taxon>Bacillati</taxon>
        <taxon>Actinomycetota</taxon>
        <taxon>Actinomycetes</taxon>
        <taxon>Kitasatosporales</taxon>
        <taxon>Streptomycetaceae</taxon>
        <taxon>Streptomyces</taxon>
    </lineage>
</organism>
<reference evidence="7 9" key="1">
    <citation type="submission" date="2016-06" db="EMBL/GenBank/DDBJ databases">
        <title>Complete genome sequence of Streptomyces griseochromogenes ATCC 14511, the Blasticidin S producer.</title>
        <authorList>
            <person name="Wu L."/>
        </authorList>
    </citation>
    <scope>NUCLEOTIDE SEQUENCE [LARGE SCALE GENOMIC DNA]</scope>
    <source>
        <strain evidence="7 9">ATCC 14511</strain>
    </source>
</reference>
<dbReference type="InterPro" id="IPR036388">
    <property type="entry name" value="WH-like_DNA-bd_sf"/>
</dbReference>
<evidence type="ECO:0000259" key="6">
    <source>
        <dbReference type="Pfam" id="PF08281"/>
    </source>
</evidence>
<proteinExistence type="inferred from homology"/>
<dbReference type="EMBL" id="JAGGLP010000035">
    <property type="protein sequence ID" value="MBP2055874.1"/>
    <property type="molecule type" value="Genomic_DNA"/>
</dbReference>
<gene>
    <name evidence="7" type="ORF">AVL59_22760</name>
    <name evidence="8" type="ORF">J2Z21_008890</name>
</gene>
<dbReference type="STRING" id="68214.AVL59_22760"/>
<name>A0A1B1AZT1_9ACTN</name>
<dbReference type="GO" id="GO:0016987">
    <property type="term" value="F:sigma factor activity"/>
    <property type="evidence" value="ECO:0007669"/>
    <property type="project" value="UniProtKB-KW"/>
</dbReference>
<dbReference type="InterPro" id="IPR013325">
    <property type="entry name" value="RNA_pol_sigma_r2"/>
</dbReference>
<dbReference type="SUPFAM" id="SSF88946">
    <property type="entry name" value="Sigma2 domain of RNA polymerase sigma factors"/>
    <property type="match status" value="1"/>
</dbReference>
<keyword evidence="4" id="KW-0238">DNA-binding</keyword>
<evidence type="ECO:0000313" key="10">
    <source>
        <dbReference type="Proteomes" id="UP001519309"/>
    </source>
</evidence>
<sequence>MTDRRISRQTAHEVTQLWDLEAVPLLRYAMLLTGGAQPAAEDLVQRVFMAVAQQWDELAEVSRFATVRKVEAGRHRAWLRRVCRNLWVDDIRRSQRLSRLGAELLRDYASPPPDPADVVLAREDLQRCWRTIRSFPERRRHIAILYFVEQRSTAQIAQILGIEPSGVRKHVAIARAALRHAVMPHPQITEPARPRGEEQA</sequence>
<dbReference type="InterPro" id="IPR013249">
    <property type="entry name" value="RNA_pol_sigma70_r4_t2"/>
</dbReference>
<keyword evidence="2" id="KW-0805">Transcription regulation</keyword>
<dbReference type="KEGG" id="sgs:AVL59_22760"/>
<keyword evidence="3" id="KW-0731">Sigma factor</keyword>
<dbReference type="InterPro" id="IPR039425">
    <property type="entry name" value="RNA_pol_sigma-70-like"/>
</dbReference>
<dbReference type="PANTHER" id="PTHR43133:SF8">
    <property type="entry name" value="RNA POLYMERASE SIGMA FACTOR HI_1459-RELATED"/>
    <property type="match status" value="1"/>
</dbReference>
<dbReference type="RefSeq" id="WP_067307450.1">
    <property type="nucleotide sequence ID" value="NZ_CP016279.1"/>
</dbReference>
<reference evidence="8 10" key="2">
    <citation type="submission" date="2021-03" db="EMBL/GenBank/DDBJ databases">
        <title>Genomic Encyclopedia of Type Strains, Phase IV (KMG-IV): sequencing the most valuable type-strain genomes for metagenomic binning, comparative biology and taxonomic classification.</title>
        <authorList>
            <person name="Goeker M."/>
        </authorList>
    </citation>
    <scope>NUCLEOTIDE SEQUENCE [LARGE SCALE GENOMIC DNA]</scope>
    <source>
        <strain evidence="8 10">DSM 40499</strain>
    </source>
</reference>
<evidence type="ECO:0000313" key="8">
    <source>
        <dbReference type="EMBL" id="MBP2055874.1"/>
    </source>
</evidence>